<evidence type="ECO:0000256" key="1">
    <source>
        <dbReference type="SAM" id="Phobius"/>
    </source>
</evidence>
<reference evidence="2 3" key="1">
    <citation type="submission" date="2015-09" db="EMBL/GenBank/DDBJ databases">
        <title>Genome sequencing of Corynebacterium diphtheriae Bv. Gravis strain DSM 44123.</title>
        <authorList>
            <person name="Sangal V."/>
            <person name="Burkovski A."/>
        </authorList>
    </citation>
    <scope>NUCLEOTIDE SEQUENCE [LARGE SCALE GENOMIC DNA]</scope>
    <source>
        <strain evidence="2 3">DSM 44123</strain>
    </source>
</reference>
<dbReference type="AlphaFoldDB" id="A0AAX0J0S5"/>
<proteinExistence type="predicted"/>
<protein>
    <submittedName>
        <fullName evidence="2">Uncharacterized protein</fullName>
    </submittedName>
</protein>
<organism evidence="2 3">
    <name type="scientific">Corynebacterium diphtheriae bv. gravis</name>
    <dbReference type="NCBI Taxonomy" id="1720349"/>
    <lineage>
        <taxon>Bacteria</taxon>
        <taxon>Bacillati</taxon>
        <taxon>Actinomycetota</taxon>
        <taxon>Actinomycetes</taxon>
        <taxon>Mycobacteriales</taxon>
        <taxon>Corynebacteriaceae</taxon>
        <taxon>Corynebacterium</taxon>
    </lineage>
</organism>
<dbReference type="EMBL" id="LJXR01000022">
    <property type="protein sequence ID" value="OKY21996.1"/>
    <property type="molecule type" value="Genomic_DNA"/>
</dbReference>
<feature type="transmembrane region" description="Helical" evidence="1">
    <location>
        <begin position="42"/>
        <end position="61"/>
    </location>
</feature>
<dbReference type="GeneID" id="29421272"/>
<feature type="transmembrane region" description="Helical" evidence="1">
    <location>
        <begin position="87"/>
        <end position="106"/>
    </location>
</feature>
<keyword evidence="1" id="KW-1133">Transmembrane helix</keyword>
<evidence type="ECO:0000313" key="3">
    <source>
        <dbReference type="Proteomes" id="UP000186159"/>
    </source>
</evidence>
<keyword evidence="1" id="KW-0472">Membrane</keyword>
<dbReference type="RefSeq" id="WP_014318424.1">
    <property type="nucleotide sequence ID" value="NZ_LJXR01000022.1"/>
</dbReference>
<accession>A0AAX0J0S5</accession>
<gene>
    <name evidence="2" type="ORF">AOT42_03900</name>
</gene>
<keyword evidence="1" id="KW-0812">Transmembrane</keyword>
<feature type="transmembrane region" description="Helical" evidence="1">
    <location>
        <begin position="6"/>
        <end position="30"/>
    </location>
</feature>
<evidence type="ECO:0000313" key="2">
    <source>
        <dbReference type="EMBL" id="OKY21996.1"/>
    </source>
</evidence>
<comment type="caution">
    <text evidence="2">The sequence shown here is derived from an EMBL/GenBank/DDBJ whole genome shotgun (WGS) entry which is preliminary data.</text>
</comment>
<dbReference type="Proteomes" id="UP000186159">
    <property type="component" value="Unassembled WGS sequence"/>
</dbReference>
<name>A0AAX0J0S5_CORDP</name>
<sequence length="132" mass="13514">MIASLPFHPLIVHLAVVAVPVAVLLSLALSIHPTLYPKIGKLTVGVVTVASAAIVLAKVTGESLMAPLGLSEAQPGPVSTHTELADASVIACGILFLTAVGSLRFANTLTLRIIMAGHEGAALVWQRPTPLG</sequence>